<feature type="domain" description="RSE1/DDB1/CPSF1 first beta-propeller" evidence="4">
    <location>
        <begin position="19"/>
        <end position="387"/>
    </location>
</feature>
<evidence type="ECO:0000313" key="7">
    <source>
        <dbReference type="Proteomes" id="UP000274131"/>
    </source>
</evidence>
<dbReference type="InterPro" id="IPR036322">
    <property type="entry name" value="WD40_repeat_dom_sf"/>
</dbReference>
<evidence type="ECO:0000256" key="2">
    <source>
        <dbReference type="ARBA" id="ARBA00023242"/>
    </source>
</evidence>
<protein>
    <submittedName>
        <fullName evidence="8">CPSF_A domain-containing protein</fullName>
    </submittedName>
</protein>
<dbReference type="GO" id="GO:0005634">
    <property type="term" value="C:nucleus"/>
    <property type="evidence" value="ECO:0007669"/>
    <property type="project" value="UniProtKB-SubCell"/>
</dbReference>
<dbReference type="InterPro" id="IPR004871">
    <property type="entry name" value="RSE1/DDB1/CPSF1_C"/>
</dbReference>
<comment type="subcellular location">
    <subcellularLocation>
        <location evidence="1">Nucleus</location>
    </subcellularLocation>
</comment>
<feature type="domain" description="RSE1/DDB1/CPSF1 C-terminal" evidence="3">
    <location>
        <begin position="1015"/>
        <end position="1349"/>
    </location>
</feature>
<evidence type="ECO:0000313" key="8">
    <source>
        <dbReference type="WBParaSite" id="EVEC_0000935901-mRNA-1"/>
    </source>
</evidence>
<reference evidence="6 7" key="2">
    <citation type="submission" date="2018-10" db="EMBL/GenBank/DDBJ databases">
        <authorList>
            <consortium name="Pathogen Informatics"/>
        </authorList>
    </citation>
    <scope>NUCLEOTIDE SEQUENCE [LARGE SCALE GENOMIC DNA]</scope>
</reference>
<dbReference type="Pfam" id="PF23726">
    <property type="entry name" value="Beta-prop_RSE1_2nd"/>
    <property type="match status" value="1"/>
</dbReference>
<sequence length="1384" mass="154832">MYTILRETDDSTAVGFSEYGKFLPGNGMQLVTVGAKNLRIHRINPYALIPEGEQWSQTTRLECLISVRLVAPVKSFAIARIPQNPSYDSMLLCFDDAKLSVVCVDHAERNLKTISLHCFEDDMLRDGYVKDLPPPLIRVDPGQRCAAMLVFGRYLAVLPFDDAAHLHTYTISLTSFDSRLVNILDIAFLDGYYEPTLVFLYEPSQTTAGRASVRYDTVCVLGVSLNVKEQVHATVWQLSSLPMDAAQILPVPLPIGGALVFGTNEIIYLNQSVPPCGIFVNSCLNGFTKFPLKDAKDMALALDGCVACVIVSNKVALCTRDGYLYVLSFVVDSTNCVKSLELKKSLEIPAPYTLTSCSSGYLFIGSRLGDSVFVQYTSEQVVADEPAPKNIKVHLNTDLEDEDIELYGKALPTVAKTETTEVLKFRVLDRLLNIAPCKRMTAGCPHGLSEAFQQRHTSDPIFDLVCACGHGKDGCINIFQRTIRPDIITSSSIEGVLQCWAVGKREDDTHMYVITSEEMGTLALETENDLVELETPLFITAETTIAAGELAEGALSIQVTTSSIVVVAEGQQIQHIHLQYTFPVAGASIVDPFIAICTQNGRIFLFELTNRPHIHIREIEVSSELYHSSSPVTALSLYRDMSGILHFCSASSSTVQTSVSTRFDKQQDFDDFDDLLLYGDSQKRQRDSKKRRKLIGNRQKLCENPHLETDVIDPNTIVPSHWLILARENGNLYIYSLPELHLVYMVKKLSQLPELAVDYTGEEIAAMDTPDLGSDMSADALAVKPEEIIVEMLMAGMGMNQGRPFLFILIDDTVCIYEMFEYDNGVLEHLAIRFKRVPYSCITRHLRFQGTDGRAEVEMARDTVRLRTVFHPFERVGNILNGVFICSAFSYLFFVDSGIPRLHPLSIDGPLLSFTAFNNAVCPNGFIYLTEEGKIMRIAKLSDEFELDSSYPVRKIKIGCTVNSVLYLLQSNTYVVVKSEKKNNAKLCVLINEDKSFEEHERPESFVFPKLDIYTVSLYSPEDWKPIPNTEISFEDFEVVTCCEEVLLKSESTVAGVQNYLAIGTACNYGEEVLVRGRIIISEIIEVVPEPGQPTSKHRIKTLYDKEQKGPITSMCALNGYLLTGMGQKIFIWLFRDNNLQGISFLDLHFYIHSLVSIRNLALACDLYRSVSLIRYQEEYKALSLASRDMRPTVPSPMAAQFLIDNRQMGFLMTDEACNFSVFNYLPETVESFGGEKLTLRADINIGTAVNALVRVKGHVSNGFVENKEFSAARQSVIFASLDGSFGFVRPLSEKVFRHLHILQQLMSSMLPQPAGLNAKGSRAARPHQPNHTVNTRNIVDGDFVFQYLYLPSHEKNELARKLGMSRYHIMDDLIEISRLTSLF</sequence>
<name>A0A0N4VF48_ENTVE</name>
<evidence type="ECO:0000259" key="4">
    <source>
        <dbReference type="Pfam" id="PF10433"/>
    </source>
</evidence>
<dbReference type="GO" id="GO:0003676">
    <property type="term" value="F:nucleic acid binding"/>
    <property type="evidence" value="ECO:0007669"/>
    <property type="project" value="InterPro"/>
</dbReference>
<dbReference type="Gene3D" id="1.10.150.910">
    <property type="match status" value="1"/>
</dbReference>
<evidence type="ECO:0000313" key="6">
    <source>
        <dbReference type="EMBL" id="VDD94018.1"/>
    </source>
</evidence>
<keyword evidence="2" id="KW-0539">Nucleus</keyword>
<feature type="domain" description="RSE1/DDB1/CPSF1 second beta-propeller" evidence="5">
    <location>
        <begin position="485"/>
        <end position="940"/>
    </location>
</feature>
<dbReference type="EMBL" id="UXUI01009601">
    <property type="protein sequence ID" value="VDD94018.1"/>
    <property type="molecule type" value="Genomic_DNA"/>
</dbReference>
<dbReference type="Pfam" id="PF03178">
    <property type="entry name" value="CPSF_A"/>
    <property type="match status" value="1"/>
</dbReference>
<proteinExistence type="predicted"/>
<dbReference type="STRING" id="51028.A0A0N4VF48"/>
<gene>
    <name evidence="6" type="ORF">EVEC_LOCUS8769</name>
</gene>
<evidence type="ECO:0000256" key="1">
    <source>
        <dbReference type="ARBA" id="ARBA00004123"/>
    </source>
</evidence>
<reference evidence="8" key="1">
    <citation type="submission" date="2017-02" db="UniProtKB">
        <authorList>
            <consortium name="WormBaseParasite"/>
        </authorList>
    </citation>
    <scope>IDENTIFICATION</scope>
</reference>
<dbReference type="Proteomes" id="UP000274131">
    <property type="component" value="Unassembled WGS sequence"/>
</dbReference>
<dbReference type="InterPro" id="IPR018846">
    <property type="entry name" value="Beta-prop_RSE1/DDB1/CPSF1_1st"/>
</dbReference>
<dbReference type="InterPro" id="IPR058543">
    <property type="entry name" value="Beta-prop_RSE1/DDB1/CPSF1_2nd"/>
</dbReference>
<keyword evidence="7" id="KW-1185">Reference proteome</keyword>
<dbReference type="WBParaSite" id="EVEC_0000935901-mRNA-1">
    <property type="protein sequence ID" value="EVEC_0000935901-mRNA-1"/>
    <property type="gene ID" value="EVEC_0000935901"/>
</dbReference>
<evidence type="ECO:0000259" key="5">
    <source>
        <dbReference type="Pfam" id="PF23726"/>
    </source>
</evidence>
<dbReference type="PANTHER" id="PTHR10644">
    <property type="entry name" value="DNA REPAIR/RNA PROCESSING CPSF FAMILY"/>
    <property type="match status" value="1"/>
</dbReference>
<dbReference type="InterPro" id="IPR050358">
    <property type="entry name" value="RSE1/DDB1/CFT1"/>
</dbReference>
<dbReference type="OrthoDB" id="6109at2759"/>
<dbReference type="Gene3D" id="2.130.10.10">
    <property type="entry name" value="YVTN repeat-like/Quinoprotein amine dehydrogenase"/>
    <property type="match status" value="2"/>
</dbReference>
<dbReference type="Pfam" id="PF10433">
    <property type="entry name" value="Beta-prop_RSE1_1st"/>
    <property type="match status" value="1"/>
</dbReference>
<dbReference type="SUPFAM" id="SSF50978">
    <property type="entry name" value="WD40 repeat-like"/>
    <property type="match status" value="1"/>
</dbReference>
<organism evidence="8">
    <name type="scientific">Enterobius vermicularis</name>
    <name type="common">Human pinworm</name>
    <dbReference type="NCBI Taxonomy" id="51028"/>
    <lineage>
        <taxon>Eukaryota</taxon>
        <taxon>Metazoa</taxon>
        <taxon>Ecdysozoa</taxon>
        <taxon>Nematoda</taxon>
        <taxon>Chromadorea</taxon>
        <taxon>Rhabditida</taxon>
        <taxon>Spirurina</taxon>
        <taxon>Oxyuridomorpha</taxon>
        <taxon>Oxyuroidea</taxon>
        <taxon>Oxyuridae</taxon>
        <taxon>Enterobius</taxon>
    </lineage>
</organism>
<evidence type="ECO:0000259" key="3">
    <source>
        <dbReference type="Pfam" id="PF03178"/>
    </source>
</evidence>
<accession>A0A0N4VF48</accession>
<dbReference type="InterPro" id="IPR015943">
    <property type="entry name" value="WD40/YVTN_repeat-like_dom_sf"/>
</dbReference>